<protein>
    <submittedName>
        <fullName evidence="1">Uncharacterized protein</fullName>
    </submittedName>
</protein>
<comment type="caution">
    <text evidence="1">The sequence shown here is derived from an EMBL/GenBank/DDBJ whole genome shotgun (WGS) entry which is preliminary data.</text>
</comment>
<accession>A0A540VIY8</accession>
<dbReference type="AlphaFoldDB" id="A0A540VIY8"/>
<dbReference type="EMBL" id="VIGC01000006">
    <property type="protein sequence ID" value="TQE96734.1"/>
    <property type="molecule type" value="Genomic_DNA"/>
</dbReference>
<dbReference type="RefSeq" id="WP_141609106.1">
    <property type="nucleotide sequence ID" value="NZ_VIGC02000006.1"/>
</dbReference>
<dbReference type="OrthoDB" id="1030000at2"/>
<name>A0A540VIY8_9CHLR</name>
<evidence type="ECO:0000313" key="2">
    <source>
        <dbReference type="Proteomes" id="UP000317371"/>
    </source>
</evidence>
<dbReference type="Pfam" id="PF20562">
    <property type="entry name" value="DUF6772"/>
    <property type="match status" value="1"/>
</dbReference>
<proteinExistence type="predicted"/>
<dbReference type="Proteomes" id="UP000317371">
    <property type="component" value="Unassembled WGS sequence"/>
</dbReference>
<dbReference type="InterPro" id="IPR046663">
    <property type="entry name" value="DUF6772"/>
</dbReference>
<gene>
    <name evidence="1" type="ORF">FKZ61_05585</name>
</gene>
<dbReference type="InParanoid" id="A0A540VIY8"/>
<sequence length="294" mass="33888">MNSNTRQALLRADPHLSRFDPLSRIIVYDDFDHGLQGWTGLIGNYEESLDAMLPPYRELRDPMLSNLTVWDSGTDGSFNGTYALKLATLPRPGALAVAIKRLTFRQLGPIRLETYFTFKPEASELRLSETDVRSFGVLFDLQHGDRHPAPRERVMPHLRYLNALDGQAVARWQFKRRREPMADIGGSGKTRSHFHLAPEGWEDIPDGEQLLCYNEIATKHNWHYLRVDFDLTSMSFQGIRCNDRTFDVSPLEPMRLPAMANLWCMLNLVFWVETDRAKRAFLYLDSVLLSGEWD</sequence>
<reference evidence="1 2" key="1">
    <citation type="submission" date="2019-06" db="EMBL/GenBank/DDBJ databases">
        <title>Genome sequence of Litorilinea aerophila BAA-2444.</title>
        <authorList>
            <person name="Maclea K.S."/>
            <person name="Maurais E.G."/>
            <person name="Iannazzi L.C."/>
        </authorList>
    </citation>
    <scope>NUCLEOTIDE SEQUENCE [LARGE SCALE GENOMIC DNA]</scope>
    <source>
        <strain evidence="1 2">ATCC BAA-2444</strain>
    </source>
</reference>
<organism evidence="1 2">
    <name type="scientific">Litorilinea aerophila</name>
    <dbReference type="NCBI Taxonomy" id="1204385"/>
    <lineage>
        <taxon>Bacteria</taxon>
        <taxon>Bacillati</taxon>
        <taxon>Chloroflexota</taxon>
        <taxon>Caldilineae</taxon>
        <taxon>Caldilineales</taxon>
        <taxon>Caldilineaceae</taxon>
        <taxon>Litorilinea</taxon>
    </lineage>
</organism>
<keyword evidence="2" id="KW-1185">Reference proteome</keyword>
<evidence type="ECO:0000313" key="1">
    <source>
        <dbReference type="EMBL" id="TQE96734.1"/>
    </source>
</evidence>